<dbReference type="Proteomes" id="UP000181980">
    <property type="component" value="Unassembled WGS sequence"/>
</dbReference>
<evidence type="ECO:0000313" key="2">
    <source>
        <dbReference type="Proteomes" id="UP000181980"/>
    </source>
</evidence>
<evidence type="ECO:0000313" key="1">
    <source>
        <dbReference type="EMBL" id="SEE48803.1"/>
    </source>
</evidence>
<dbReference type="AlphaFoldDB" id="A0A1H5J8D8"/>
<protein>
    <submittedName>
        <fullName evidence="1">Uncharacterized protein</fullName>
    </submittedName>
</protein>
<reference evidence="2" key="1">
    <citation type="submission" date="2016-10" db="EMBL/GenBank/DDBJ databases">
        <authorList>
            <person name="Varghese N."/>
            <person name="Submissions S."/>
        </authorList>
    </citation>
    <scope>NUCLEOTIDE SEQUENCE [LARGE SCALE GENOMIC DNA]</scope>
    <source>
        <strain evidence="2">DSM 45237</strain>
    </source>
</reference>
<proteinExistence type="predicted"/>
<keyword evidence="2" id="KW-1185">Reference proteome</keyword>
<accession>A0A1H5J8D8</accession>
<sequence length="96" mass="10179">MRHGWLGRALATQPHASRIHPLVTLGAYILPSSLSGCLLDYLLVSDAGGPVTDRPLSYGAPLPDGADAELFDLGYARLDAWTATGGGWHCTVEPHI</sequence>
<gene>
    <name evidence="1" type="ORF">SAMN04488561_1485</name>
</gene>
<organism evidence="1 2">
    <name type="scientific">Jiangella alba</name>
    <dbReference type="NCBI Taxonomy" id="561176"/>
    <lineage>
        <taxon>Bacteria</taxon>
        <taxon>Bacillati</taxon>
        <taxon>Actinomycetota</taxon>
        <taxon>Actinomycetes</taxon>
        <taxon>Jiangellales</taxon>
        <taxon>Jiangellaceae</taxon>
        <taxon>Jiangella</taxon>
    </lineage>
</organism>
<dbReference type="EMBL" id="FNUC01000003">
    <property type="protein sequence ID" value="SEE48803.1"/>
    <property type="molecule type" value="Genomic_DNA"/>
</dbReference>
<name>A0A1H5J8D8_9ACTN</name>